<keyword evidence="3" id="KW-1185">Reference proteome</keyword>
<dbReference type="Proteomes" id="UP001219862">
    <property type="component" value="Unassembled WGS sequence"/>
</dbReference>
<name>A0ABT5KTD8_9BURK</name>
<evidence type="ECO:0000313" key="3">
    <source>
        <dbReference type="Proteomes" id="UP001219862"/>
    </source>
</evidence>
<dbReference type="NCBIfam" id="TIGR02595">
    <property type="entry name" value="PEP_CTERM"/>
    <property type="match status" value="1"/>
</dbReference>
<feature type="domain" description="Ice-binding protein C-terminal" evidence="1">
    <location>
        <begin position="304"/>
        <end position="326"/>
    </location>
</feature>
<dbReference type="Pfam" id="PF07589">
    <property type="entry name" value="PEP-CTERM"/>
    <property type="match status" value="1"/>
</dbReference>
<dbReference type="NCBIfam" id="NF041538">
    <property type="entry name" value="PEP_EDSA_1"/>
    <property type="match status" value="1"/>
</dbReference>
<comment type="caution">
    <text evidence="2">The sequence shown here is derived from an EMBL/GenBank/DDBJ whole genome shotgun (WGS) entry which is preliminary data.</text>
</comment>
<proteinExistence type="predicted"/>
<dbReference type="InterPro" id="IPR048213">
    <property type="entry name" value="EDSA_1-like"/>
</dbReference>
<sequence>MPGIVPALDPVLLFLTGVSKMKFKLSTVAAVLALTASFGAQASVIAMADLTINTMLIVDSANKPLTGADISVVSGSRTSTDTAALNGVTVSHNGTASATGTADALNACVGACGNAALLAAYGGTLENNTTTHIGSPVLPALSYALGDSIIGGNALAGGAAGLTRADAQIAGATNSANSNGNLQNSIASTAIFTANTTKTAHFFLDYNTYVRTFIDAVHYGTTGGAIASAGVQFTLSVRDTTAGSTVLNWNPDELNQSATTDTAIDGPENTIGSAGFINSADVVLVAGHKYQMTVTQNSSANVSAIPEPASLALVGLGLTALGFARRQKKVR</sequence>
<organism evidence="2 3">
    <name type="scientific">Roseateles koreensis</name>
    <dbReference type="NCBI Taxonomy" id="2987526"/>
    <lineage>
        <taxon>Bacteria</taxon>
        <taxon>Pseudomonadati</taxon>
        <taxon>Pseudomonadota</taxon>
        <taxon>Betaproteobacteria</taxon>
        <taxon>Burkholderiales</taxon>
        <taxon>Sphaerotilaceae</taxon>
        <taxon>Roseateles</taxon>
    </lineage>
</organism>
<evidence type="ECO:0000313" key="2">
    <source>
        <dbReference type="EMBL" id="MDC8786184.1"/>
    </source>
</evidence>
<gene>
    <name evidence="2" type="ORF">PRZ01_13370</name>
</gene>
<protein>
    <submittedName>
        <fullName evidence="2">PEP-CTERM sorting domain-containing protein</fullName>
    </submittedName>
</protein>
<accession>A0ABT5KTD8</accession>
<evidence type="ECO:0000259" key="1">
    <source>
        <dbReference type="Pfam" id="PF07589"/>
    </source>
</evidence>
<dbReference type="RefSeq" id="WP_273597297.1">
    <property type="nucleotide sequence ID" value="NZ_JAQQXS010000011.1"/>
</dbReference>
<reference evidence="2 3" key="1">
    <citation type="submission" date="2022-10" db="EMBL/GenBank/DDBJ databases">
        <title>paucibacter sp. hw8 Genome sequencing.</title>
        <authorList>
            <person name="Park S."/>
        </authorList>
    </citation>
    <scope>NUCLEOTIDE SEQUENCE [LARGE SCALE GENOMIC DNA]</scope>
    <source>
        <strain evidence="3">hw8</strain>
    </source>
</reference>
<dbReference type="InterPro" id="IPR013424">
    <property type="entry name" value="Ice-binding_C"/>
</dbReference>
<dbReference type="EMBL" id="JAQQXS010000011">
    <property type="protein sequence ID" value="MDC8786184.1"/>
    <property type="molecule type" value="Genomic_DNA"/>
</dbReference>